<evidence type="ECO:0000256" key="4">
    <source>
        <dbReference type="ARBA" id="ARBA00022989"/>
    </source>
</evidence>
<feature type="transmembrane region" description="Helical" evidence="6">
    <location>
        <begin position="132"/>
        <end position="155"/>
    </location>
</feature>
<dbReference type="EMBL" id="AP014545">
    <property type="protein sequence ID" value="BBB26607.1"/>
    <property type="molecule type" value="Genomic_DNA"/>
</dbReference>
<dbReference type="AlphaFoldDB" id="A0A7R6PHH4"/>
<feature type="transmembrane region" description="Helical" evidence="6">
    <location>
        <begin position="209"/>
        <end position="231"/>
    </location>
</feature>
<feature type="transmembrane region" description="Helical" evidence="6">
    <location>
        <begin position="243"/>
        <end position="265"/>
    </location>
</feature>
<feature type="transmembrane region" description="Helical" evidence="6">
    <location>
        <begin position="396"/>
        <end position="425"/>
    </location>
</feature>
<dbReference type="NCBIfam" id="NF008245">
    <property type="entry name" value="PRK11021.1"/>
    <property type="match status" value="1"/>
</dbReference>
<dbReference type="GO" id="GO:0005886">
    <property type="term" value="C:plasma membrane"/>
    <property type="evidence" value="ECO:0007669"/>
    <property type="project" value="UniProtKB-SubCell"/>
</dbReference>
<evidence type="ECO:0000313" key="8">
    <source>
        <dbReference type="Proteomes" id="UP000595663"/>
    </source>
</evidence>
<keyword evidence="8" id="KW-1185">Reference proteome</keyword>
<evidence type="ECO:0000256" key="1">
    <source>
        <dbReference type="ARBA" id="ARBA00004651"/>
    </source>
</evidence>
<dbReference type="InterPro" id="IPR002293">
    <property type="entry name" value="AA/rel_permease1"/>
</dbReference>
<keyword evidence="4 6" id="KW-1133">Transmembrane helix</keyword>
<gene>
    <name evidence="7" type="primary">yjeH</name>
    <name evidence="7" type="ORF">AMJAP_2016</name>
</gene>
<dbReference type="InterPro" id="IPR050367">
    <property type="entry name" value="APC_superfamily"/>
</dbReference>
<protein>
    <submittedName>
        <fullName evidence="7">Amino acid efflux transporter</fullName>
    </submittedName>
</protein>
<dbReference type="GO" id="GO:0022857">
    <property type="term" value="F:transmembrane transporter activity"/>
    <property type="evidence" value="ECO:0007669"/>
    <property type="project" value="InterPro"/>
</dbReference>
<feature type="transmembrane region" description="Helical" evidence="6">
    <location>
        <begin position="335"/>
        <end position="354"/>
    </location>
</feature>
<keyword evidence="2" id="KW-1003">Cell membrane</keyword>
<dbReference type="Gene3D" id="1.20.1740.10">
    <property type="entry name" value="Amino acid/polyamine transporter I"/>
    <property type="match status" value="1"/>
</dbReference>
<proteinExistence type="predicted"/>
<feature type="transmembrane region" description="Helical" evidence="6">
    <location>
        <begin position="60"/>
        <end position="80"/>
    </location>
</feature>
<feature type="transmembrane region" description="Helical" evidence="6">
    <location>
        <begin position="285"/>
        <end position="304"/>
    </location>
</feature>
<keyword evidence="5 6" id="KW-0472">Membrane</keyword>
<evidence type="ECO:0000256" key="5">
    <source>
        <dbReference type="ARBA" id="ARBA00023136"/>
    </source>
</evidence>
<evidence type="ECO:0000256" key="3">
    <source>
        <dbReference type="ARBA" id="ARBA00022692"/>
    </source>
</evidence>
<keyword evidence="3 6" id="KW-0812">Transmembrane</keyword>
<dbReference type="PANTHER" id="PTHR42770:SF13">
    <property type="entry name" value="L-METHIONINE_BRANCHED-CHAIN AMINO ACID EXPORTER YJEH"/>
    <property type="match status" value="1"/>
</dbReference>
<evidence type="ECO:0000313" key="7">
    <source>
        <dbReference type="EMBL" id="BBB26607.1"/>
    </source>
</evidence>
<dbReference type="PANTHER" id="PTHR42770">
    <property type="entry name" value="AMINO ACID TRANSPORTER-RELATED"/>
    <property type="match status" value="1"/>
</dbReference>
<feature type="transmembrane region" description="Helical" evidence="6">
    <location>
        <begin position="167"/>
        <end position="189"/>
    </location>
</feature>
<feature type="transmembrane region" description="Helical" evidence="6">
    <location>
        <begin position="31"/>
        <end position="54"/>
    </location>
</feature>
<dbReference type="KEGG" id="ajp:AMJAP_2016"/>
<sequence length="442" mass="48345">MASVVHFIDSLYNDLGKKMTRLNQTITRWQGIGLIATTLLGTGVFILPQLTIAVAGDKAIWAWALLLLGILPLTYVFAELGRHFTHTAGPAYFADRAFGPLAGRVIGLLFLFAVPPGAAAALIMTFKFLEPVIALSAEQLLCGELLIFLLLFFVNRRGLQLSGKIQMGLTVMILFVVTLMLILSLIPSSEFQPIEALSITRKIGDYDSMMQAIALAVWSFLGIEAITHLAGEFKDVKKDFIPATLIGVSLVGLIYIGCTWLSMLAPEHPLAMVGLFEMQLGNSGRWIIGGLGFISGIATINIYFASLSRLAWSFSNDGILPEPLRTLNQHRIPSVALMTFIVISALMLVLSYLAEIDFTVIAHWVNGSFVVIYTASMLAAWKLLDRRCRPAITAGLIACGLFIYSLGTAMFYALILGLLITLALMGQQVWRRSELANERADL</sequence>
<organism evidence="7 8">
    <name type="scientific">Amphritea japonica ATCC BAA-1530</name>
    <dbReference type="NCBI Taxonomy" id="1278309"/>
    <lineage>
        <taxon>Bacteria</taxon>
        <taxon>Pseudomonadati</taxon>
        <taxon>Pseudomonadota</taxon>
        <taxon>Gammaproteobacteria</taxon>
        <taxon>Oceanospirillales</taxon>
        <taxon>Oceanospirillaceae</taxon>
        <taxon>Amphritea</taxon>
    </lineage>
</organism>
<feature type="transmembrane region" description="Helical" evidence="6">
    <location>
        <begin position="101"/>
        <end position="126"/>
    </location>
</feature>
<accession>A0A7R6PHH4</accession>
<name>A0A7R6PHH4_9GAMM</name>
<dbReference type="Pfam" id="PF13520">
    <property type="entry name" value="AA_permease_2"/>
    <property type="match status" value="1"/>
</dbReference>
<comment type="subcellular location">
    <subcellularLocation>
        <location evidence="1">Cell membrane</location>
        <topology evidence="1">Multi-pass membrane protein</topology>
    </subcellularLocation>
</comment>
<dbReference type="PIRSF" id="PIRSF006060">
    <property type="entry name" value="AA_transporter"/>
    <property type="match status" value="1"/>
</dbReference>
<evidence type="ECO:0000256" key="6">
    <source>
        <dbReference type="SAM" id="Phobius"/>
    </source>
</evidence>
<reference evidence="7 8" key="1">
    <citation type="journal article" date="2008" name="Int. J. Syst. Evol. Microbiol.">
        <title>Amphritea japonica sp. nov. and Amphritea balenae sp. nov., isolated from the sediment adjacent to sperm whale carcasses off Kagoshima, Japan.</title>
        <authorList>
            <person name="Miyazaki M."/>
            <person name="Nogi Y."/>
            <person name="Fujiwara Y."/>
            <person name="Kawato M."/>
            <person name="Nagahama T."/>
            <person name="Kubokawa K."/>
            <person name="Horikoshi K."/>
        </authorList>
    </citation>
    <scope>NUCLEOTIDE SEQUENCE [LARGE SCALE GENOMIC DNA]</scope>
    <source>
        <strain evidence="7 8">ATCC BAA-1530</strain>
    </source>
</reference>
<feature type="transmembrane region" description="Helical" evidence="6">
    <location>
        <begin position="360"/>
        <end position="384"/>
    </location>
</feature>
<dbReference type="Proteomes" id="UP000595663">
    <property type="component" value="Chromosome"/>
</dbReference>
<evidence type="ECO:0000256" key="2">
    <source>
        <dbReference type="ARBA" id="ARBA00022475"/>
    </source>
</evidence>